<keyword evidence="2" id="KW-1185">Reference proteome</keyword>
<comment type="caution">
    <text evidence="1">The sequence shown here is derived from an EMBL/GenBank/DDBJ whole genome shotgun (WGS) entry which is preliminary data.</text>
</comment>
<evidence type="ECO:0000313" key="2">
    <source>
        <dbReference type="Proteomes" id="UP001209878"/>
    </source>
</evidence>
<dbReference type="AlphaFoldDB" id="A0AAD9KF13"/>
<dbReference type="EMBL" id="JAODUO010001152">
    <property type="protein sequence ID" value="KAK2170464.1"/>
    <property type="molecule type" value="Genomic_DNA"/>
</dbReference>
<accession>A0AAD9KF13</accession>
<gene>
    <name evidence="1" type="ORF">NP493_1154g00035</name>
</gene>
<name>A0AAD9KF13_RIDPI</name>
<dbReference type="Gene3D" id="1.20.1270.420">
    <property type="match status" value="1"/>
</dbReference>
<protein>
    <submittedName>
        <fullName evidence="1">Uncharacterized protein</fullName>
    </submittedName>
</protein>
<organism evidence="1 2">
    <name type="scientific">Ridgeia piscesae</name>
    <name type="common">Tubeworm</name>
    <dbReference type="NCBI Taxonomy" id="27915"/>
    <lineage>
        <taxon>Eukaryota</taxon>
        <taxon>Metazoa</taxon>
        <taxon>Spiralia</taxon>
        <taxon>Lophotrochozoa</taxon>
        <taxon>Annelida</taxon>
        <taxon>Polychaeta</taxon>
        <taxon>Sedentaria</taxon>
        <taxon>Canalipalpata</taxon>
        <taxon>Sabellida</taxon>
        <taxon>Siboglinidae</taxon>
        <taxon>Ridgeia</taxon>
    </lineage>
</organism>
<proteinExistence type="predicted"/>
<reference evidence="1" key="1">
    <citation type="journal article" date="2023" name="Mol. Biol. Evol.">
        <title>Third-Generation Sequencing Reveals the Adaptive Role of the Epigenome in Three Deep-Sea Polychaetes.</title>
        <authorList>
            <person name="Perez M."/>
            <person name="Aroh O."/>
            <person name="Sun Y."/>
            <person name="Lan Y."/>
            <person name="Juniper S.K."/>
            <person name="Young C.R."/>
            <person name="Angers B."/>
            <person name="Qian P.Y."/>
        </authorList>
    </citation>
    <scope>NUCLEOTIDE SEQUENCE</scope>
    <source>
        <strain evidence="1">R07B-5</strain>
    </source>
</reference>
<sequence length="145" mass="16854">MYTGLLEHFLAQSQQNNDTIQACMMHARECADSIECARNELQQVGGEGWMPPEVGGLETAWRRRPDGPAHKWQDIVAVRRRQIDDFYKFVKSLTEKTRLNYNERSIYQFERVRVEEHCNKLLDVAQECLDQELPSVLKAAEQATQ</sequence>
<dbReference type="Proteomes" id="UP001209878">
    <property type="component" value="Unassembled WGS sequence"/>
</dbReference>
<evidence type="ECO:0000313" key="1">
    <source>
        <dbReference type="EMBL" id="KAK2170464.1"/>
    </source>
</evidence>